<dbReference type="InterPro" id="IPR001810">
    <property type="entry name" value="F-box_dom"/>
</dbReference>
<dbReference type="Proteomes" id="UP000814176">
    <property type="component" value="Unassembled WGS sequence"/>
</dbReference>
<dbReference type="GeneID" id="72006628"/>
<dbReference type="SUPFAM" id="SSF81383">
    <property type="entry name" value="F-box domain"/>
    <property type="match status" value="1"/>
</dbReference>
<feature type="domain" description="F-box" evidence="1">
    <location>
        <begin position="1"/>
        <end position="44"/>
    </location>
</feature>
<evidence type="ECO:0000313" key="3">
    <source>
        <dbReference type="Proteomes" id="UP000814176"/>
    </source>
</evidence>
<dbReference type="Gene3D" id="1.20.1280.50">
    <property type="match status" value="1"/>
</dbReference>
<proteinExistence type="predicted"/>
<organism evidence="2 3">
    <name type="scientific">Rhodofomes roseus</name>
    <dbReference type="NCBI Taxonomy" id="34475"/>
    <lineage>
        <taxon>Eukaryota</taxon>
        <taxon>Fungi</taxon>
        <taxon>Dikarya</taxon>
        <taxon>Basidiomycota</taxon>
        <taxon>Agaricomycotina</taxon>
        <taxon>Agaricomycetes</taxon>
        <taxon>Polyporales</taxon>
        <taxon>Rhodofomes</taxon>
    </lineage>
</organism>
<reference evidence="2 3" key="1">
    <citation type="journal article" date="2021" name="Environ. Microbiol.">
        <title>Gene family expansions and transcriptome signatures uncover fungal adaptations to wood decay.</title>
        <authorList>
            <person name="Hage H."/>
            <person name="Miyauchi S."/>
            <person name="Viragh M."/>
            <person name="Drula E."/>
            <person name="Min B."/>
            <person name="Chaduli D."/>
            <person name="Navarro D."/>
            <person name="Favel A."/>
            <person name="Norest M."/>
            <person name="Lesage-Meessen L."/>
            <person name="Balint B."/>
            <person name="Merenyi Z."/>
            <person name="de Eugenio L."/>
            <person name="Morin E."/>
            <person name="Martinez A.T."/>
            <person name="Baldrian P."/>
            <person name="Stursova M."/>
            <person name="Martinez M.J."/>
            <person name="Novotny C."/>
            <person name="Magnuson J.K."/>
            <person name="Spatafora J.W."/>
            <person name="Maurice S."/>
            <person name="Pangilinan J."/>
            <person name="Andreopoulos W."/>
            <person name="LaButti K."/>
            <person name="Hundley H."/>
            <person name="Na H."/>
            <person name="Kuo A."/>
            <person name="Barry K."/>
            <person name="Lipzen A."/>
            <person name="Henrissat B."/>
            <person name="Riley R."/>
            <person name="Ahrendt S."/>
            <person name="Nagy L.G."/>
            <person name="Grigoriev I.V."/>
            <person name="Martin F."/>
            <person name="Rosso M.N."/>
        </authorList>
    </citation>
    <scope>NUCLEOTIDE SEQUENCE [LARGE SCALE GENOMIC DNA]</scope>
    <source>
        <strain evidence="2 3">CIRM-BRFM 1785</strain>
    </source>
</reference>
<sequence length="371" mass="40496">MDLPTETLDAIFAHLQPRPAELARVARVCHRFRAVAERILYAHIFISESLPRSSAFPHRLHRCCETLLARPDLRDLVRRLTVRWQTDPSARDQYEPFVQPVLRTLNAALRRLPQLDALDLALGLVGVPVSVHTVLAGCRFPALRLFALYGMGPGSIPVKDAPDTLVLQHFLAATRTLEHLVLGDHHAPLALAPDHLPQLSAFKGTAAAAESIVPGRAVHHLALVGQDQFAPRQLAELARGRAPVRTLDLSAVSVTPNTLKAVSGHLSGVEHLRIRFALRHTLHHSFTGISILAGLSPALGAFPALRLLDLSATPALNGGLGSSLEEVNLCQTWGRSCPSLRAVVFPSKTEWTLSGPEHIWVSKSPPRYTRS</sequence>
<gene>
    <name evidence="2" type="ORF">C8Q71DRAFT_799571</name>
</gene>
<keyword evidence="3" id="KW-1185">Reference proteome</keyword>
<protein>
    <recommendedName>
        <fullName evidence="1">F-box domain-containing protein</fullName>
    </recommendedName>
</protein>
<dbReference type="PROSITE" id="PS50181">
    <property type="entry name" value="FBOX"/>
    <property type="match status" value="1"/>
</dbReference>
<dbReference type="InterPro" id="IPR036047">
    <property type="entry name" value="F-box-like_dom_sf"/>
</dbReference>
<evidence type="ECO:0000259" key="1">
    <source>
        <dbReference type="PROSITE" id="PS50181"/>
    </source>
</evidence>
<dbReference type="Gene3D" id="3.80.10.10">
    <property type="entry name" value="Ribonuclease Inhibitor"/>
    <property type="match status" value="1"/>
</dbReference>
<evidence type="ECO:0000313" key="2">
    <source>
        <dbReference type="EMBL" id="KAH9830028.1"/>
    </source>
</evidence>
<dbReference type="Pfam" id="PF12937">
    <property type="entry name" value="F-box-like"/>
    <property type="match status" value="1"/>
</dbReference>
<accession>A0ABQ8K1B0</accession>
<name>A0ABQ8K1B0_9APHY</name>
<dbReference type="RefSeq" id="XP_047773391.1">
    <property type="nucleotide sequence ID" value="XM_047925896.1"/>
</dbReference>
<dbReference type="EMBL" id="JADCUA010000034">
    <property type="protein sequence ID" value="KAH9830028.1"/>
    <property type="molecule type" value="Genomic_DNA"/>
</dbReference>
<comment type="caution">
    <text evidence="2">The sequence shown here is derived from an EMBL/GenBank/DDBJ whole genome shotgun (WGS) entry which is preliminary data.</text>
</comment>
<dbReference type="InterPro" id="IPR032675">
    <property type="entry name" value="LRR_dom_sf"/>
</dbReference>